<feature type="region of interest" description="Disordered" evidence="1">
    <location>
        <begin position="1"/>
        <end position="28"/>
    </location>
</feature>
<dbReference type="PANTHER" id="PTHR33696:SF3">
    <property type="entry name" value="FLZ-TYPE DOMAIN-CONTAINING PROTEIN"/>
    <property type="match status" value="1"/>
</dbReference>
<evidence type="ECO:0000313" key="2">
    <source>
        <dbReference type="EMBL" id="KAG1341783.1"/>
    </source>
</evidence>
<protein>
    <submittedName>
        <fullName evidence="2">Uncharacterized protein</fullName>
    </submittedName>
</protein>
<evidence type="ECO:0000256" key="1">
    <source>
        <dbReference type="SAM" id="MobiDB-lite"/>
    </source>
</evidence>
<sequence length="142" mass="15927">MSGKHNPTDSPSQQSPRLPPPPCWSASSKVSQHGLYVPLPPCPFQPLARSSPRRRFRREEDPFLAAYLECTKSAGRRGKASKESKSGDVLGSVFGFSCKHVSGVEEDGIVRLSQLPPLPARERFLERRWRQRNSYGHGSLYH</sequence>
<dbReference type="AlphaFoldDB" id="A0A8K0I7I5"/>
<dbReference type="OrthoDB" id="745459at2759"/>
<reference evidence="2" key="1">
    <citation type="journal article" date="2017" name="Gigascience">
        <title>The genome draft of coconut (Cocos nucifera).</title>
        <authorList>
            <person name="Xiao Y."/>
            <person name="Xu P."/>
            <person name="Fan H."/>
            <person name="Baudouin L."/>
            <person name="Xia W."/>
            <person name="Bocs S."/>
            <person name="Xu J."/>
            <person name="Li Q."/>
            <person name="Guo A."/>
            <person name="Zhou L."/>
            <person name="Li J."/>
            <person name="Wu Y."/>
            <person name="Ma Z."/>
            <person name="Armero A."/>
            <person name="Issali A.E."/>
            <person name="Liu N."/>
            <person name="Peng M."/>
            <person name="Yang Y."/>
        </authorList>
    </citation>
    <scope>NUCLEOTIDE SEQUENCE</scope>
    <source>
        <tissue evidence="2">Spear leaf of Hainan Tall coconut</tissue>
    </source>
</reference>
<gene>
    <name evidence="2" type="ORF">COCNU_05G000120</name>
</gene>
<keyword evidence="3" id="KW-1185">Reference proteome</keyword>
<reference evidence="2" key="2">
    <citation type="submission" date="2019-07" db="EMBL/GenBank/DDBJ databases">
        <authorList>
            <person name="Yang Y."/>
            <person name="Bocs S."/>
            <person name="Baudouin L."/>
        </authorList>
    </citation>
    <scope>NUCLEOTIDE SEQUENCE</scope>
    <source>
        <tissue evidence="2">Spear leaf of Hainan Tall coconut</tissue>
    </source>
</reference>
<dbReference type="EMBL" id="CM017876">
    <property type="protein sequence ID" value="KAG1341783.1"/>
    <property type="molecule type" value="Genomic_DNA"/>
</dbReference>
<dbReference type="Proteomes" id="UP000797356">
    <property type="component" value="Chromosome 5"/>
</dbReference>
<proteinExistence type="predicted"/>
<name>A0A8K0I7I5_COCNU</name>
<comment type="caution">
    <text evidence="2">The sequence shown here is derived from an EMBL/GenBank/DDBJ whole genome shotgun (WGS) entry which is preliminary data.</text>
</comment>
<dbReference type="PANTHER" id="PTHR33696">
    <property type="entry name" value="T22J18.15-RELATED"/>
    <property type="match status" value="1"/>
</dbReference>
<evidence type="ECO:0000313" key="3">
    <source>
        <dbReference type="Proteomes" id="UP000797356"/>
    </source>
</evidence>
<organism evidence="2 3">
    <name type="scientific">Cocos nucifera</name>
    <name type="common">Coconut palm</name>
    <dbReference type="NCBI Taxonomy" id="13894"/>
    <lineage>
        <taxon>Eukaryota</taxon>
        <taxon>Viridiplantae</taxon>
        <taxon>Streptophyta</taxon>
        <taxon>Embryophyta</taxon>
        <taxon>Tracheophyta</taxon>
        <taxon>Spermatophyta</taxon>
        <taxon>Magnoliopsida</taxon>
        <taxon>Liliopsida</taxon>
        <taxon>Arecaceae</taxon>
        <taxon>Arecoideae</taxon>
        <taxon>Cocoseae</taxon>
        <taxon>Attaleinae</taxon>
        <taxon>Cocos</taxon>
    </lineage>
</organism>
<accession>A0A8K0I7I5</accession>